<gene>
    <name evidence="1" type="primary">txxe 2012</name>
    <name evidence="1" type="ORF">TXXE_09705</name>
</gene>
<sequence>MVCTLQLLRRGAERGCSVVCTLQLLRRSAERGCSVVCTLQLPRRGAERTDAWYARCSSPQGRRAD</sequence>
<evidence type="ECO:0000313" key="1">
    <source>
        <dbReference type="EMBL" id="CAG5086215.1"/>
    </source>
</evidence>
<protein>
    <submittedName>
        <fullName evidence="1">Uncharacterized protein</fullName>
    </submittedName>
</protein>
<evidence type="ECO:0000313" key="2">
    <source>
        <dbReference type="Proteomes" id="UP000681526"/>
    </source>
</evidence>
<dbReference type="EMBL" id="CAJRAY010000043">
    <property type="protein sequence ID" value="CAG5086215.1"/>
    <property type="molecule type" value="Genomic_DNA"/>
</dbReference>
<dbReference type="Proteomes" id="UP000681526">
    <property type="component" value="Unassembled WGS sequence"/>
</dbReference>
<organism evidence="1 2">
    <name type="scientific">Thermobacillus xylanilyticus</name>
    <dbReference type="NCBI Taxonomy" id="76633"/>
    <lineage>
        <taxon>Bacteria</taxon>
        <taxon>Bacillati</taxon>
        <taxon>Bacillota</taxon>
        <taxon>Bacilli</taxon>
        <taxon>Bacillales</taxon>
        <taxon>Paenibacillaceae</taxon>
        <taxon>Thermobacillus</taxon>
    </lineage>
</organism>
<name>A0ABN7RZ49_THEXY</name>
<comment type="caution">
    <text evidence="1">The sequence shown here is derived from an EMBL/GenBank/DDBJ whole genome shotgun (WGS) entry which is preliminary data.</text>
</comment>
<reference evidence="1 2" key="1">
    <citation type="submission" date="2021-04" db="EMBL/GenBank/DDBJ databases">
        <authorList>
            <person name="Rakotoarivonina H."/>
        </authorList>
    </citation>
    <scope>NUCLEOTIDE SEQUENCE [LARGE SCALE GENOMIC DNA]</scope>
    <source>
        <strain evidence="1 2">XE</strain>
    </source>
</reference>
<proteinExistence type="predicted"/>
<keyword evidence="2" id="KW-1185">Reference proteome</keyword>
<accession>A0ABN7RZ49</accession>